<keyword evidence="2" id="KW-0067">ATP-binding</keyword>
<dbReference type="OrthoDB" id="9779753at2"/>
<gene>
    <name evidence="4" type="ORF">SAMN04488503_2602</name>
</gene>
<dbReference type="InterPro" id="IPR013166">
    <property type="entry name" value="Citrate_lyase_ligase_C"/>
</dbReference>
<dbReference type="PANTHER" id="PTHR40599">
    <property type="entry name" value="[CITRATE [PRO-3S]-LYASE] LIGASE"/>
    <property type="match status" value="1"/>
</dbReference>
<keyword evidence="5" id="KW-1185">Reference proteome</keyword>
<dbReference type="Proteomes" id="UP000198324">
    <property type="component" value="Unassembled WGS sequence"/>
</dbReference>
<dbReference type="SUPFAM" id="SSF52374">
    <property type="entry name" value="Nucleotidylyl transferase"/>
    <property type="match status" value="1"/>
</dbReference>
<dbReference type="PANTHER" id="PTHR40599:SF1">
    <property type="entry name" value="[CITRATE [PRO-3S]-LYASE] LIGASE"/>
    <property type="match status" value="1"/>
</dbReference>
<keyword evidence="4" id="KW-0808">Transferase</keyword>
<dbReference type="GO" id="GO:0016740">
    <property type="term" value="F:transferase activity"/>
    <property type="evidence" value="ECO:0007669"/>
    <property type="project" value="UniProtKB-KW"/>
</dbReference>
<dbReference type="SMART" id="SM00764">
    <property type="entry name" value="Citrate_ly_lig"/>
    <property type="match status" value="1"/>
</dbReference>
<dbReference type="InterPro" id="IPR005216">
    <property type="entry name" value="Citrate_lyase_ligase"/>
</dbReference>
<dbReference type="EMBL" id="FZOC01000005">
    <property type="protein sequence ID" value="SNS07663.1"/>
    <property type="molecule type" value="Genomic_DNA"/>
</dbReference>
<dbReference type="GO" id="GO:0005524">
    <property type="term" value="F:ATP binding"/>
    <property type="evidence" value="ECO:0007669"/>
    <property type="project" value="UniProtKB-KW"/>
</dbReference>
<feature type="domain" description="Citrate lyase ligase C-terminal" evidence="3">
    <location>
        <begin position="348"/>
        <end position="529"/>
    </location>
</feature>
<name>A0A239BKT6_9BACT</name>
<dbReference type="GO" id="GO:0008771">
    <property type="term" value="F:[citrate (pro-3S)-lyase] ligase activity"/>
    <property type="evidence" value="ECO:0007669"/>
    <property type="project" value="InterPro"/>
</dbReference>
<accession>A0A239BKT6</accession>
<reference evidence="4 5" key="1">
    <citation type="submission" date="2017-06" db="EMBL/GenBank/DDBJ databases">
        <authorList>
            <person name="Kim H.J."/>
            <person name="Triplett B.A."/>
        </authorList>
    </citation>
    <scope>NUCLEOTIDE SEQUENCE [LARGE SCALE GENOMIC DNA]</scope>
    <source>
        <strain evidence="4 5">DSM 13116</strain>
    </source>
</reference>
<dbReference type="InterPro" id="IPR004821">
    <property type="entry name" value="Cyt_trans-like"/>
</dbReference>
<dbReference type="Pfam" id="PF08218">
    <property type="entry name" value="Citrate_ly_lig"/>
    <property type="match status" value="1"/>
</dbReference>
<dbReference type="AlphaFoldDB" id="A0A239BKT6"/>
<dbReference type="InterPro" id="IPR014729">
    <property type="entry name" value="Rossmann-like_a/b/a_fold"/>
</dbReference>
<keyword evidence="1" id="KW-0547">Nucleotide-binding</keyword>
<evidence type="ECO:0000313" key="5">
    <source>
        <dbReference type="Proteomes" id="UP000198324"/>
    </source>
</evidence>
<sequence>MSHARLSPYHYHFECLRHAHQHVRSQGADFIFCALPWVTMLRAPSDTERHLGMARFGGKEGGEEVTRITDRISWLQGNPPHLAQTYEGVDGFCDAYAREVMTGPGLITNPDGLTFQQDMTSRLVNVRHGFRVTTGVPVKHERSVYVFGTSPVYGFGSEDAHTIPSLLQARLNELNLQDSGFPAHGVLNRGIRGGSYSMLLGHLKHTPLRQGDLVIFFGCMVETEHGRVGWSKTPPDTLPRIVGLCQAHGIPTMDSTPLFERPHPHGEVFIDFSHLSPRGNKLVADRLFQTCFQLPREHKAVADDIARALRLEAIPEFSQEREDQLLRIPEVRDYLAHLKSLRPASGIVGSIVMNCNPFTLGHKHLIRLAAGQVDHLFVFINRENRQHFNFEQRFRMVQAGTSDLPNVTVLPYSGAWGTASTHPQYFEKEANPNAQLDATDDLSNFGRYIAQALGITKRFAGQEPYCPVTSQYNRQMAEHMPRYGIEYIEVERHCVGGAAVSASAVRRCIREADYATLRRLVPESTIAGLKDLGQIPPDA</sequence>
<proteinExistence type="predicted"/>
<evidence type="ECO:0000256" key="2">
    <source>
        <dbReference type="ARBA" id="ARBA00022840"/>
    </source>
</evidence>
<evidence type="ECO:0000256" key="1">
    <source>
        <dbReference type="ARBA" id="ARBA00022741"/>
    </source>
</evidence>
<organism evidence="4 5">
    <name type="scientific">Humidesulfovibrio mexicanus</name>
    <dbReference type="NCBI Taxonomy" id="147047"/>
    <lineage>
        <taxon>Bacteria</taxon>
        <taxon>Pseudomonadati</taxon>
        <taxon>Thermodesulfobacteriota</taxon>
        <taxon>Desulfovibrionia</taxon>
        <taxon>Desulfovibrionales</taxon>
        <taxon>Desulfovibrionaceae</taxon>
        <taxon>Humidesulfovibrio</taxon>
    </lineage>
</organism>
<dbReference type="SUPFAM" id="SSF52266">
    <property type="entry name" value="SGNH hydrolase"/>
    <property type="match status" value="1"/>
</dbReference>
<dbReference type="NCBIfam" id="TIGR00125">
    <property type="entry name" value="cyt_tran_rel"/>
    <property type="match status" value="1"/>
</dbReference>
<evidence type="ECO:0000259" key="3">
    <source>
        <dbReference type="SMART" id="SM00764"/>
    </source>
</evidence>
<evidence type="ECO:0000313" key="4">
    <source>
        <dbReference type="EMBL" id="SNS07663.1"/>
    </source>
</evidence>
<dbReference type="Gene3D" id="3.40.50.620">
    <property type="entry name" value="HUPs"/>
    <property type="match status" value="1"/>
</dbReference>
<protein>
    <submittedName>
        <fullName evidence="4">Cytidyltransferase-like domain-containing protein</fullName>
    </submittedName>
</protein>